<dbReference type="SUPFAM" id="SSF55469">
    <property type="entry name" value="FMN-dependent nitroreductase-like"/>
    <property type="match status" value="1"/>
</dbReference>
<feature type="domain" description="Nitroreductase" evidence="5">
    <location>
        <begin position="40"/>
        <end position="180"/>
    </location>
</feature>
<dbReference type="Pfam" id="PF00881">
    <property type="entry name" value="Nitroreductase"/>
    <property type="match status" value="1"/>
</dbReference>
<accession>A0ABQ3HLB2</accession>
<evidence type="ECO:0000256" key="4">
    <source>
        <dbReference type="ARBA" id="ARBA00023002"/>
    </source>
</evidence>
<sequence>MSGVTLDHGLIERSIVVVTDMTDSLALSPEAQALLFRDARTPNAFTDEPVTDEQVAAIYDLVKYAPTAMNTQPLRIVLVREDDARERLLKVMADGNRDKTANAPLVAILAADTDFHDHLPRTFPHFPGAREVFADPVGREEAARFNATLQIGYFLLGVRAVGLAAGPMGGFDAEALDAEFFAGTSLKSLLVVNLGRPGENAWYDRLPRLEHDEVVREA</sequence>
<keyword evidence="4" id="KW-0560">Oxidoreductase</keyword>
<dbReference type="Proteomes" id="UP000597341">
    <property type="component" value="Unassembled WGS sequence"/>
</dbReference>
<keyword evidence="3" id="KW-0521">NADP</keyword>
<dbReference type="EMBL" id="BNAD01000009">
    <property type="protein sequence ID" value="GHE18356.1"/>
    <property type="molecule type" value="Genomic_DNA"/>
</dbReference>
<comment type="caution">
    <text evidence="6">The sequence shown here is derived from an EMBL/GenBank/DDBJ whole genome shotgun (WGS) entry which is preliminary data.</text>
</comment>
<evidence type="ECO:0000256" key="2">
    <source>
        <dbReference type="ARBA" id="ARBA00022643"/>
    </source>
</evidence>
<dbReference type="Gene3D" id="3.40.109.10">
    <property type="entry name" value="NADH Oxidase"/>
    <property type="match status" value="1"/>
</dbReference>
<reference evidence="7" key="1">
    <citation type="journal article" date="2019" name="Int. J. Syst. Evol. Microbiol.">
        <title>The Global Catalogue of Microorganisms (GCM) 10K type strain sequencing project: providing services to taxonomists for standard genome sequencing and annotation.</title>
        <authorList>
            <consortium name="The Broad Institute Genomics Platform"/>
            <consortium name="The Broad Institute Genome Sequencing Center for Infectious Disease"/>
            <person name="Wu L."/>
            <person name="Ma J."/>
        </authorList>
    </citation>
    <scope>NUCLEOTIDE SEQUENCE [LARGE SCALE GENOMIC DNA]</scope>
    <source>
        <strain evidence="7">CGMCC 1.12791</strain>
    </source>
</reference>
<evidence type="ECO:0000256" key="3">
    <source>
        <dbReference type="ARBA" id="ARBA00022857"/>
    </source>
</evidence>
<evidence type="ECO:0000313" key="7">
    <source>
        <dbReference type="Proteomes" id="UP000597341"/>
    </source>
</evidence>
<dbReference type="InterPro" id="IPR023936">
    <property type="entry name" value="RutE-like"/>
</dbReference>
<keyword evidence="2" id="KW-0288">FMN</keyword>
<keyword evidence="7" id="KW-1185">Reference proteome</keyword>
<organism evidence="6 7">
    <name type="scientific">Nocardioides flavus</name>
    <name type="common">ex Wang et al. 2016</name>
    <dbReference type="NCBI Taxonomy" id="2058780"/>
    <lineage>
        <taxon>Bacteria</taxon>
        <taxon>Bacillati</taxon>
        <taxon>Actinomycetota</taxon>
        <taxon>Actinomycetes</taxon>
        <taxon>Propionibacteriales</taxon>
        <taxon>Nocardioidaceae</taxon>
        <taxon>Nocardioides</taxon>
    </lineage>
</organism>
<proteinExistence type="predicted"/>
<dbReference type="InterPro" id="IPR050461">
    <property type="entry name" value="Nitroreductase_HadB/RutE"/>
</dbReference>
<dbReference type="PANTHER" id="PTHR43543:SF1">
    <property type="entry name" value="MALONIC SEMIALDEHYDE REDUCTASE RUTE-RELATED"/>
    <property type="match status" value="1"/>
</dbReference>
<evidence type="ECO:0000256" key="1">
    <source>
        <dbReference type="ARBA" id="ARBA00022630"/>
    </source>
</evidence>
<keyword evidence="1" id="KW-0285">Flavoprotein</keyword>
<dbReference type="CDD" id="cd02148">
    <property type="entry name" value="RutE-like"/>
    <property type="match status" value="1"/>
</dbReference>
<dbReference type="NCBIfam" id="NF003768">
    <property type="entry name" value="PRK05365.1"/>
    <property type="match status" value="1"/>
</dbReference>
<evidence type="ECO:0000259" key="5">
    <source>
        <dbReference type="Pfam" id="PF00881"/>
    </source>
</evidence>
<protein>
    <submittedName>
        <fullName evidence="6">Nitroreductase family protein</fullName>
    </submittedName>
</protein>
<gene>
    <name evidence="6" type="ORF">GCM10011376_29660</name>
</gene>
<dbReference type="InterPro" id="IPR000415">
    <property type="entry name" value="Nitroreductase-like"/>
</dbReference>
<evidence type="ECO:0000313" key="6">
    <source>
        <dbReference type="EMBL" id="GHE18356.1"/>
    </source>
</evidence>
<name>A0ABQ3HLB2_9ACTN</name>
<dbReference type="PANTHER" id="PTHR43543">
    <property type="entry name" value="MALONIC SEMIALDEHYDE REDUCTASE RUTE-RELATED"/>
    <property type="match status" value="1"/>
</dbReference>
<dbReference type="InterPro" id="IPR029479">
    <property type="entry name" value="Nitroreductase"/>
</dbReference>